<dbReference type="EMBL" id="BMXS01000012">
    <property type="protein sequence ID" value="GGX96884.1"/>
    <property type="molecule type" value="Genomic_DNA"/>
</dbReference>
<name>A0ABQ2YZ81_9GAMM</name>
<reference evidence="2" key="1">
    <citation type="journal article" date="2019" name="Int. J. Syst. Evol. Microbiol.">
        <title>The Global Catalogue of Microorganisms (GCM) 10K type strain sequencing project: providing services to taxonomists for standard genome sequencing and annotation.</title>
        <authorList>
            <consortium name="The Broad Institute Genomics Platform"/>
            <consortium name="The Broad Institute Genome Sequencing Center for Infectious Disease"/>
            <person name="Wu L."/>
            <person name="Ma J."/>
        </authorList>
    </citation>
    <scope>NUCLEOTIDE SEQUENCE [LARGE SCALE GENOMIC DNA]</scope>
    <source>
        <strain evidence="2">KCTC 22228</strain>
    </source>
</reference>
<gene>
    <name evidence="1" type="ORF">GCM10007160_25670</name>
</gene>
<proteinExistence type="predicted"/>
<comment type="caution">
    <text evidence="1">The sequence shown here is derived from an EMBL/GenBank/DDBJ whole genome shotgun (WGS) entry which is preliminary data.</text>
</comment>
<evidence type="ECO:0000313" key="1">
    <source>
        <dbReference type="EMBL" id="GGX96884.1"/>
    </source>
</evidence>
<accession>A0ABQ2YZ81</accession>
<keyword evidence="2" id="KW-1185">Reference proteome</keyword>
<dbReference type="Proteomes" id="UP000653056">
    <property type="component" value="Unassembled WGS sequence"/>
</dbReference>
<sequence>MYLKLKRYVSELPKKKPSRSPIAPVKCSYMAIVEAAPPIPTLIYTLYITHNLITGCTPLVAVGGEESLHGQTQAARQ</sequence>
<evidence type="ECO:0000313" key="2">
    <source>
        <dbReference type="Proteomes" id="UP000653056"/>
    </source>
</evidence>
<protein>
    <submittedName>
        <fullName evidence="1">Uncharacterized protein</fullName>
    </submittedName>
</protein>
<organism evidence="1 2">
    <name type="scientific">Litchfieldella qijiaojingensis</name>
    <dbReference type="NCBI Taxonomy" id="980347"/>
    <lineage>
        <taxon>Bacteria</taxon>
        <taxon>Pseudomonadati</taxon>
        <taxon>Pseudomonadota</taxon>
        <taxon>Gammaproteobacteria</taxon>
        <taxon>Oceanospirillales</taxon>
        <taxon>Halomonadaceae</taxon>
        <taxon>Litchfieldella</taxon>
    </lineage>
</organism>